<protein>
    <submittedName>
        <fullName evidence="8">Nitrilotriacetate monooxygenase</fullName>
    </submittedName>
</protein>
<dbReference type="InterPro" id="IPR011251">
    <property type="entry name" value="Luciferase-like_dom"/>
</dbReference>
<evidence type="ECO:0000256" key="3">
    <source>
        <dbReference type="ARBA" id="ARBA00023002"/>
    </source>
</evidence>
<dbReference type="InterPro" id="IPR051260">
    <property type="entry name" value="Diverse_substr_monoxygenases"/>
</dbReference>
<reference evidence="8 9" key="1">
    <citation type="submission" date="2016-09" db="EMBL/GenBank/DDBJ databases">
        <authorList>
            <person name="Capua I."/>
            <person name="De Benedictis P."/>
            <person name="Joannis T."/>
            <person name="Lombin L.H."/>
            <person name="Cattoli G."/>
        </authorList>
    </citation>
    <scope>NUCLEOTIDE SEQUENCE [LARGE SCALE GENOMIC DNA]</scope>
    <source>
        <strain evidence="8 9">ANC 4671</strain>
    </source>
</reference>
<feature type="binding site" evidence="6">
    <location>
        <position position="104"/>
    </location>
    <ligand>
        <name>FMN</name>
        <dbReference type="ChEBI" id="CHEBI:58210"/>
    </ligand>
</feature>
<feature type="binding site" evidence="6">
    <location>
        <position position="154"/>
    </location>
    <ligand>
        <name>FMN</name>
        <dbReference type="ChEBI" id="CHEBI:58210"/>
    </ligand>
</feature>
<proteinExistence type="inferred from homology"/>
<dbReference type="Proteomes" id="UP000185895">
    <property type="component" value="Unassembled WGS sequence"/>
</dbReference>
<keyword evidence="9" id="KW-1185">Reference proteome</keyword>
<feature type="binding site" evidence="6">
    <location>
        <position position="64"/>
    </location>
    <ligand>
        <name>FMN</name>
        <dbReference type="ChEBI" id="CHEBI:58210"/>
    </ligand>
</feature>
<dbReference type="RefSeq" id="WP_070070357.1">
    <property type="nucleotide sequence ID" value="NZ_MKKK01000038.1"/>
</dbReference>
<feature type="binding site" evidence="6">
    <location>
        <position position="158"/>
    </location>
    <ligand>
        <name>FMN</name>
        <dbReference type="ChEBI" id="CHEBI:58210"/>
    </ligand>
</feature>
<dbReference type="OrthoDB" id="6133319at2"/>
<name>A0A1E7R3N2_9GAMM</name>
<organism evidence="8 9">
    <name type="scientific">Acinetobacter qingfengensis</name>
    <dbReference type="NCBI Taxonomy" id="1262585"/>
    <lineage>
        <taxon>Bacteria</taxon>
        <taxon>Pseudomonadati</taxon>
        <taxon>Pseudomonadota</taxon>
        <taxon>Gammaproteobacteria</taxon>
        <taxon>Moraxellales</taxon>
        <taxon>Moraxellaceae</taxon>
        <taxon>Acinetobacter</taxon>
    </lineage>
</organism>
<evidence type="ECO:0000313" key="9">
    <source>
        <dbReference type="Proteomes" id="UP000185895"/>
    </source>
</evidence>
<keyword evidence="1 6" id="KW-0285">Flavoprotein</keyword>
<dbReference type="SUPFAM" id="SSF51679">
    <property type="entry name" value="Bacterial luciferase-like"/>
    <property type="match status" value="1"/>
</dbReference>
<keyword evidence="3" id="KW-0560">Oxidoreductase</keyword>
<dbReference type="EMBL" id="MKKK01000038">
    <property type="protein sequence ID" value="OEY93904.1"/>
    <property type="molecule type" value="Genomic_DNA"/>
</dbReference>
<evidence type="ECO:0000256" key="4">
    <source>
        <dbReference type="ARBA" id="ARBA00023033"/>
    </source>
</evidence>
<dbReference type="PIRSF" id="PIRSF000337">
    <property type="entry name" value="NTA_MOA"/>
    <property type="match status" value="1"/>
</dbReference>
<dbReference type="AlphaFoldDB" id="A0A1E7R3N2"/>
<evidence type="ECO:0000256" key="6">
    <source>
        <dbReference type="PIRSR" id="PIRSR000337-1"/>
    </source>
</evidence>
<feature type="domain" description="Luciferase-like" evidence="7">
    <location>
        <begin position="27"/>
        <end position="387"/>
    </location>
</feature>
<evidence type="ECO:0000259" key="7">
    <source>
        <dbReference type="Pfam" id="PF00296"/>
    </source>
</evidence>
<dbReference type="NCBIfam" id="TIGR03860">
    <property type="entry name" value="FMN_nitrolo"/>
    <property type="match status" value="1"/>
</dbReference>
<accession>A0A1E7R3N2</accession>
<gene>
    <name evidence="8" type="ORF">BJI46_13845</name>
</gene>
<evidence type="ECO:0000256" key="5">
    <source>
        <dbReference type="ARBA" id="ARBA00033748"/>
    </source>
</evidence>
<dbReference type="Pfam" id="PF00296">
    <property type="entry name" value="Bac_luciferase"/>
    <property type="match status" value="1"/>
</dbReference>
<dbReference type="PANTHER" id="PTHR30011">
    <property type="entry name" value="ALKANESULFONATE MONOOXYGENASE-RELATED"/>
    <property type="match status" value="1"/>
</dbReference>
<sequence length="442" mass="49634">MSNIKESAKTERTLHFNLFLDGFGHHLASWRHPDSKLNDTAFVRYLNAAKLAEQGKFDAVFFADSLAVDPNVVKSGKVRGHEVEPLTVLSAIAAQTSHIGLIGTATTTYNEPYHIARKFASLDLISNGRAGWNLVTTDLATEAQNFNIEQHVIHKDRYERAEEFYDVVAGLWKSWDQDAIIRDKEKGIFFDLNKLHQLNHKGKYFSVAGPLNVTPSPQGSPIVVQAGSSERGKNLAARTANVIFTAQPNFDSARAFYQDVKNRLKQHHRNENELAVLPGLYVIVAKTQQEAEQKQRILDDLIEEDVGLGLLGRMLGNFDLSKLDVNAALPPLEVTQTGQQSRQELFTKLGREQGWTVKQLYQRVAAGRGHFSLIGTPEYIADQIEYWFKHEAADGFNIMPALIPDGVKDFVELVIPILQQRNLFRTAYTGSTLREHYGIAFH</sequence>
<feature type="binding site" evidence="6">
    <location>
        <position position="228"/>
    </location>
    <ligand>
        <name>FMN</name>
        <dbReference type="ChEBI" id="CHEBI:58210"/>
    </ligand>
</feature>
<keyword evidence="2 6" id="KW-0288">FMN</keyword>
<feature type="binding site" evidence="6">
    <location>
        <position position="229"/>
    </location>
    <ligand>
        <name>FMN</name>
        <dbReference type="ChEBI" id="CHEBI:58210"/>
    </ligand>
</feature>
<dbReference type="PANTHER" id="PTHR30011:SF16">
    <property type="entry name" value="C2H2 FINGER DOMAIN TRANSCRIPTION FACTOR (EUROFUNG)-RELATED"/>
    <property type="match status" value="1"/>
</dbReference>
<keyword evidence="4 8" id="KW-0503">Monooxygenase</keyword>
<evidence type="ECO:0000256" key="1">
    <source>
        <dbReference type="ARBA" id="ARBA00022630"/>
    </source>
</evidence>
<evidence type="ECO:0000313" key="8">
    <source>
        <dbReference type="EMBL" id="OEY93904.1"/>
    </source>
</evidence>
<dbReference type="CDD" id="cd01095">
    <property type="entry name" value="Nitrilotriacetate_monoxgenase"/>
    <property type="match status" value="1"/>
</dbReference>
<dbReference type="STRING" id="1262585.BJI46_13845"/>
<dbReference type="GO" id="GO:0016705">
    <property type="term" value="F:oxidoreductase activity, acting on paired donors, with incorporation or reduction of molecular oxygen"/>
    <property type="evidence" value="ECO:0007669"/>
    <property type="project" value="InterPro"/>
</dbReference>
<evidence type="ECO:0000256" key="2">
    <source>
        <dbReference type="ARBA" id="ARBA00022643"/>
    </source>
</evidence>
<dbReference type="Gene3D" id="3.20.20.30">
    <property type="entry name" value="Luciferase-like domain"/>
    <property type="match status" value="1"/>
</dbReference>
<comment type="similarity">
    <text evidence="5">Belongs to the NtaA/SnaA/DszA monooxygenase family.</text>
</comment>
<comment type="caution">
    <text evidence="8">The sequence shown here is derived from an EMBL/GenBank/DDBJ whole genome shotgun (WGS) entry which is preliminary data.</text>
</comment>
<dbReference type="InterPro" id="IPR036661">
    <property type="entry name" value="Luciferase-like_sf"/>
</dbReference>
<dbReference type="GO" id="GO:0004497">
    <property type="term" value="F:monooxygenase activity"/>
    <property type="evidence" value="ECO:0007669"/>
    <property type="project" value="UniProtKB-KW"/>
</dbReference>
<dbReference type="InterPro" id="IPR016215">
    <property type="entry name" value="NTA_MOA"/>
</dbReference>